<protein>
    <recommendedName>
        <fullName evidence="10">3-isopropylmalate dehydratase small subunit</fullName>
        <ecNumber evidence="10">4.2.1.33</ecNumber>
    </recommendedName>
    <alternativeName>
        <fullName evidence="10">Alpha-IPM isomerase</fullName>
        <shortName evidence="10">IPMI</shortName>
    </alternativeName>
    <alternativeName>
        <fullName evidence="10">Isopropylmalate isomerase</fullName>
    </alternativeName>
</protein>
<dbReference type="eggNOG" id="COG0066">
    <property type="taxonomic scope" value="Bacteria"/>
</dbReference>
<reference evidence="12 13" key="1">
    <citation type="submission" date="2012-02" db="EMBL/GenBank/DDBJ databases">
        <title>Complete genome sequence of Caldilinea aerophila DSM 14535 (= NBRC 102666).</title>
        <authorList>
            <person name="Oguchi A."/>
            <person name="Hosoyama A."/>
            <person name="Sekine M."/>
            <person name="Fukai R."/>
            <person name="Kato Y."/>
            <person name="Nakamura S."/>
            <person name="Hanada S."/>
            <person name="Yamazaki S."/>
            <person name="Fujita N."/>
        </authorList>
    </citation>
    <scope>NUCLEOTIDE SEQUENCE [LARGE SCALE GENOMIC DNA]</scope>
    <source>
        <strain evidence="13">DSM 14535 / JCM 11387 / NBRC 104270 / STL-6-O1</strain>
    </source>
</reference>
<dbReference type="InterPro" id="IPR004431">
    <property type="entry name" value="3-IsopropMal_deHydase_ssu"/>
</dbReference>
<keyword evidence="9 10" id="KW-0100">Branched-chain amino acid biosynthesis</keyword>
<keyword evidence="6 10" id="KW-0432">Leucine biosynthesis</keyword>
<evidence type="ECO:0000256" key="10">
    <source>
        <dbReference type="HAMAP-Rule" id="MF_01031"/>
    </source>
</evidence>
<name>I0I610_CALAS</name>
<dbReference type="HAMAP" id="MF_01031">
    <property type="entry name" value="LeuD_type1"/>
    <property type="match status" value="1"/>
</dbReference>
<feature type="domain" description="Aconitase A/isopropylmalate dehydratase small subunit swivel" evidence="11">
    <location>
        <begin position="2"/>
        <end position="108"/>
    </location>
</feature>
<dbReference type="STRING" id="926550.CLDAP_26580"/>
<dbReference type="CDD" id="cd01577">
    <property type="entry name" value="IPMI_Swivel"/>
    <property type="match status" value="1"/>
</dbReference>
<organism evidence="12 13">
    <name type="scientific">Caldilinea aerophila (strain DSM 14535 / JCM 11387 / NBRC 104270 / STL-6-O1)</name>
    <dbReference type="NCBI Taxonomy" id="926550"/>
    <lineage>
        <taxon>Bacteria</taxon>
        <taxon>Bacillati</taxon>
        <taxon>Chloroflexota</taxon>
        <taxon>Caldilineae</taxon>
        <taxon>Caldilineales</taxon>
        <taxon>Caldilineaceae</taxon>
        <taxon>Caldilinea</taxon>
    </lineage>
</organism>
<keyword evidence="8 10" id="KW-0456">Lyase</keyword>
<dbReference type="InterPro" id="IPR000573">
    <property type="entry name" value="AconitaseA/IPMdHydase_ssu_swvl"/>
</dbReference>
<dbReference type="Pfam" id="PF00694">
    <property type="entry name" value="Aconitase_C"/>
    <property type="match status" value="1"/>
</dbReference>
<evidence type="ECO:0000256" key="4">
    <source>
        <dbReference type="ARBA" id="ARBA00009845"/>
    </source>
</evidence>
<accession>I0I610</accession>
<comment type="pathway">
    <text evidence="3 10">Amino-acid biosynthesis; L-leucine biosynthesis; L-leucine from 3-methyl-2-oxobutanoate: step 2/4.</text>
</comment>
<comment type="similarity">
    <text evidence="4 10">Belongs to the LeuD family. LeuD type 1 subfamily.</text>
</comment>
<comment type="subunit">
    <text evidence="5 10">Heterodimer of LeuC and LeuD.</text>
</comment>
<dbReference type="UniPathway" id="UPA00048">
    <property type="reaction ID" value="UER00071"/>
</dbReference>
<dbReference type="PATRIC" id="fig|926550.5.peg.2893"/>
<evidence type="ECO:0000256" key="3">
    <source>
        <dbReference type="ARBA" id="ARBA00004729"/>
    </source>
</evidence>
<dbReference type="PANTHER" id="PTHR43345">
    <property type="entry name" value="3-ISOPROPYLMALATE DEHYDRATASE SMALL SUBUNIT 2-RELATED-RELATED"/>
    <property type="match status" value="1"/>
</dbReference>
<dbReference type="GO" id="GO:0003861">
    <property type="term" value="F:3-isopropylmalate dehydratase activity"/>
    <property type="evidence" value="ECO:0007669"/>
    <property type="project" value="UniProtKB-UniRule"/>
</dbReference>
<dbReference type="Gene3D" id="3.20.19.10">
    <property type="entry name" value="Aconitase, domain 4"/>
    <property type="match status" value="1"/>
</dbReference>
<proteinExistence type="inferred from homology"/>
<gene>
    <name evidence="10 12" type="primary">leuD</name>
    <name evidence="12" type="ordered locus">CLDAP_26580</name>
</gene>
<evidence type="ECO:0000256" key="6">
    <source>
        <dbReference type="ARBA" id="ARBA00022430"/>
    </source>
</evidence>
<dbReference type="NCBIfam" id="NF002458">
    <property type="entry name" value="PRK01641.1"/>
    <property type="match status" value="1"/>
</dbReference>
<dbReference type="InterPro" id="IPR050075">
    <property type="entry name" value="LeuD"/>
</dbReference>
<comment type="function">
    <text evidence="2 10">Catalyzes the isomerization between 2-isopropylmalate and 3-isopropylmalate, via the formation of 2-isopropylmaleate.</text>
</comment>
<dbReference type="Proteomes" id="UP000007880">
    <property type="component" value="Chromosome"/>
</dbReference>
<evidence type="ECO:0000256" key="7">
    <source>
        <dbReference type="ARBA" id="ARBA00022605"/>
    </source>
</evidence>
<evidence type="ECO:0000313" key="12">
    <source>
        <dbReference type="EMBL" id="BAM00698.1"/>
    </source>
</evidence>
<dbReference type="PANTHER" id="PTHR43345:SF5">
    <property type="entry name" value="3-ISOPROPYLMALATE DEHYDRATASE SMALL SUBUNIT"/>
    <property type="match status" value="1"/>
</dbReference>
<dbReference type="HOGENOM" id="CLU_081378_0_3_0"/>
<evidence type="ECO:0000256" key="1">
    <source>
        <dbReference type="ARBA" id="ARBA00000491"/>
    </source>
</evidence>
<dbReference type="NCBIfam" id="TIGR00171">
    <property type="entry name" value="leuD"/>
    <property type="match status" value="1"/>
</dbReference>
<dbReference type="GO" id="GO:0009316">
    <property type="term" value="C:3-isopropylmalate dehydratase complex"/>
    <property type="evidence" value="ECO:0007669"/>
    <property type="project" value="InterPro"/>
</dbReference>
<dbReference type="InterPro" id="IPR015928">
    <property type="entry name" value="Aconitase/3IPM_dehydase_swvl"/>
</dbReference>
<dbReference type="InterPro" id="IPR033940">
    <property type="entry name" value="IPMI_Swivel"/>
</dbReference>
<keyword evidence="7 10" id="KW-0028">Amino-acid biosynthesis</keyword>
<dbReference type="EMBL" id="AP012337">
    <property type="protein sequence ID" value="BAM00698.1"/>
    <property type="molecule type" value="Genomic_DNA"/>
</dbReference>
<evidence type="ECO:0000256" key="9">
    <source>
        <dbReference type="ARBA" id="ARBA00023304"/>
    </source>
</evidence>
<dbReference type="FunFam" id="3.20.19.10:FF:000003">
    <property type="entry name" value="3-isopropylmalate dehydratase small subunit"/>
    <property type="match status" value="1"/>
</dbReference>
<comment type="catalytic activity">
    <reaction evidence="1 10">
        <text>(2R,3S)-3-isopropylmalate = (2S)-2-isopropylmalate</text>
        <dbReference type="Rhea" id="RHEA:32287"/>
        <dbReference type="ChEBI" id="CHEBI:1178"/>
        <dbReference type="ChEBI" id="CHEBI:35121"/>
        <dbReference type="EC" id="4.2.1.33"/>
    </reaction>
</comment>
<dbReference type="SUPFAM" id="SSF52016">
    <property type="entry name" value="LeuD/IlvD-like"/>
    <property type="match status" value="1"/>
</dbReference>
<dbReference type="GO" id="GO:0009098">
    <property type="term" value="P:L-leucine biosynthetic process"/>
    <property type="evidence" value="ECO:0007669"/>
    <property type="project" value="UniProtKB-UniRule"/>
</dbReference>
<evidence type="ECO:0000313" key="13">
    <source>
        <dbReference type="Proteomes" id="UP000007880"/>
    </source>
</evidence>
<dbReference type="AlphaFoldDB" id="I0I610"/>
<evidence type="ECO:0000256" key="8">
    <source>
        <dbReference type="ARBA" id="ARBA00023239"/>
    </source>
</evidence>
<dbReference type="KEGG" id="cap:CLDAP_26580"/>
<evidence type="ECO:0000256" key="5">
    <source>
        <dbReference type="ARBA" id="ARBA00011271"/>
    </source>
</evidence>
<evidence type="ECO:0000256" key="2">
    <source>
        <dbReference type="ARBA" id="ARBA00002695"/>
    </source>
</evidence>
<sequence length="182" mass="20500">MENVDTDQIIPAQYLTAVTKEGMGKGLFSWIRYNPDGTPKPDFVLNRPEYQGAQILIAGRNFGSGSSREHAVWALLDYGFRCVISPGFADIFYNNSLKNGLLPIVLSEEVVNLLWDLVEEEPATLLHVDLRSQTVTLPDGQQHRFTIDPFRKLCLLEGVDDLGYLLSKEEAIAAYEARPRWT</sequence>
<evidence type="ECO:0000259" key="11">
    <source>
        <dbReference type="Pfam" id="PF00694"/>
    </source>
</evidence>
<keyword evidence="13" id="KW-1185">Reference proteome</keyword>
<dbReference type="EC" id="4.2.1.33" evidence="10"/>